<sequence>MATSSMTTESATDPGTRLDAFPEPVRLDQRFAALKREIIRPEDEAALSSSYERLKEALSAEVERLSNLQQAAIPEVEWADIKANGGRIPKDIAEKARHAGCVLFRGVVSEEQALSWKKELMEYTTKHRAVGGRPLSNPTFWLLYWTRPQVQMRSHPEVLQAMNAVMKLWHIDDGDLPIDMESQVVYADRFRIRKAGDKEYTLKAHLDSSAIERWEDPKYRSNYEAIFRGNWEDYDPWRMDNRPDAKVDLYRQRGSCSAFRAMQGWLSLSDCGPGEGTLRLLPSLQMSMAYIMLRPFFLQEKLDVTQSTFPGASPGNGQLYPTAKFHPHLQLDKSVISVPKVRPGDYMFWHADLVHEVEDQHNGKLDSTVFYNASVPLCPYNIENMRRMLKSFRDVEPPADFYLDMGGPFEVEAKHEDHGAREENILSLEGMLFPTFTIQLATLALFTSWTGISAQPTQRACNNSPDLCDRPFDSIVHLGTHNSPFIRDASTGWSSFGNQFFNTTVQLDAGVRLLSAQAHARLMPDGTREFHLCHTICELSDAGRLSDWLYTIRIWLDQHSDDVVTVMLVNSDQATAADLADSSRAQASYLMDEFAYIFENPYDTSSPTTSPAPPTAPTTKKLFLQNHFLYWNQLGGIQVPDIRHIASTNAPEGPGGLGARLMACMEVYGVPATFVLVDFFNVGPAVRTVDMFNGVAAPVGRSEVPTDVPPEVMDQLDPALDPLLDSSLDPKLGTIVRQTSSAGSTAVRYVGFGFVVPVLVALLQGSGADRTWVLLPFPPAVLGWLGGWI</sequence>
<keyword evidence="2" id="KW-1185">Reference proteome</keyword>
<organism evidence="1 2">
    <name type="scientific">Coniosporium tulheliwenetii</name>
    <dbReference type="NCBI Taxonomy" id="3383036"/>
    <lineage>
        <taxon>Eukaryota</taxon>
        <taxon>Fungi</taxon>
        <taxon>Dikarya</taxon>
        <taxon>Ascomycota</taxon>
        <taxon>Pezizomycotina</taxon>
        <taxon>Dothideomycetes</taxon>
        <taxon>Dothideomycetes incertae sedis</taxon>
        <taxon>Coniosporium</taxon>
    </lineage>
</organism>
<evidence type="ECO:0000313" key="1">
    <source>
        <dbReference type="EMBL" id="KAJ9640485.1"/>
    </source>
</evidence>
<gene>
    <name evidence="1" type="ORF">H2199_006024</name>
</gene>
<dbReference type="EMBL" id="JAPDRP010000017">
    <property type="protein sequence ID" value="KAJ9640485.1"/>
    <property type="molecule type" value="Genomic_DNA"/>
</dbReference>
<protein>
    <submittedName>
        <fullName evidence="1">Uncharacterized protein</fullName>
    </submittedName>
</protein>
<accession>A0ACC2YZI9</accession>
<dbReference type="Proteomes" id="UP001172680">
    <property type="component" value="Unassembled WGS sequence"/>
</dbReference>
<comment type="caution">
    <text evidence="1">The sequence shown here is derived from an EMBL/GenBank/DDBJ whole genome shotgun (WGS) entry which is preliminary data.</text>
</comment>
<proteinExistence type="predicted"/>
<name>A0ACC2YZI9_9PEZI</name>
<evidence type="ECO:0000313" key="2">
    <source>
        <dbReference type="Proteomes" id="UP001172680"/>
    </source>
</evidence>
<reference evidence="1" key="1">
    <citation type="submission" date="2022-10" db="EMBL/GenBank/DDBJ databases">
        <title>Culturing micro-colonial fungi from biological soil crusts in the Mojave desert and describing Neophaeococcomyces mojavensis, and introducing the new genera and species Taxawa tesnikishii.</title>
        <authorList>
            <person name="Kurbessoian T."/>
            <person name="Stajich J.E."/>
        </authorList>
    </citation>
    <scope>NUCLEOTIDE SEQUENCE</scope>
    <source>
        <strain evidence="1">JES_115</strain>
    </source>
</reference>